<dbReference type="SUPFAM" id="SSF53335">
    <property type="entry name" value="S-adenosyl-L-methionine-dependent methyltransferases"/>
    <property type="match status" value="1"/>
</dbReference>
<dbReference type="GO" id="GO:0032259">
    <property type="term" value="P:methylation"/>
    <property type="evidence" value="ECO:0007669"/>
    <property type="project" value="UniProtKB-KW"/>
</dbReference>
<dbReference type="InterPro" id="IPR041698">
    <property type="entry name" value="Methyltransf_25"/>
</dbReference>
<dbReference type="Pfam" id="PF13649">
    <property type="entry name" value="Methyltransf_25"/>
    <property type="match status" value="1"/>
</dbReference>
<comment type="caution">
    <text evidence="2">The sequence shown here is derived from an EMBL/GenBank/DDBJ whole genome shotgun (WGS) entry which is preliminary data.</text>
</comment>
<evidence type="ECO:0000313" key="3">
    <source>
        <dbReference type="Proteomes" id="UP001183414"/>
    </source>
</evidence>
<proteinExistence type="predicted"/>
<organism evidence="2 3">
    <name type="scientific">Streptomyces hazeniae</name>
    <dbReference type="NCBI Taxonomy" id="3075538"/>
    <lineage>
        <taxon>Bacteria</taxon>
        <taxon>Bacillati</taxon>
        <taxon>Actinomycetota</taxon>
        <taxon>Actinomycetes</taxon>
        <taxon>Kitasatosporales</taxon>
        <taxon>Streptomycetaceae</taxon>
        <taxon>Streptomyces</taxon>
    </lineage>
</organism>
<dbReference type="PANTHER" id="PTHR43591">
    <property type="entry name" value="METHYLTRANSFERASE"/>
    <property type="match status" value="1"/>
</dbReference>
<sequence>MTTGGTRGAAAAPVDDRATKAAHREMWALGDYPKIVHTVIHEFGPRLVRACGIGPGMRVLDVAAGTGNVALRAAEAGADVVASDLTPALLAAGRQEAEARGLTLEWREADAEALPFEDGAFDVVTSAVGAMFAPHHEAAAGEMLRVCRPGGVIGMINWTPEGTIGRFFRTLGAYAPPPPPDAESPLLWGTEEHVRRMLGGRARAVETSREVITSGPFEDPEAMCAFYKENFGPVINVYRGLADDPARTAELDRDYLEYARSTNRGRPGEPARYELEYLLVVARRAG</sequence>
<feature type="domain" description="Methyltransferase" evidence="1">
    <location>
        <begin position="59"/>
        <end position="151"/>
    </location>
</feature>
<dbReference type="Gene3D" id="3.40.50.150">
    <property type="entry name" value="Vaccinia Virus protein VP39"/>
    <property type="match status" value="1"/>
</dbReference>
<dbReference type="InterPro" id="IPR029063">
    <property type="entry name" value="SAM-dependent_MTases_sf"/>
</dbReference>
<gene>
    <name evidence="2" type="ORF">RM572_07685</name>
</gene>
<reference evidence="3" key="1">
    <citation type="submission" date="2023-07" db="EMBL/GenBank/DDBJ databases">
        <title>30 novel species of actinomycetes from the DSMZ collection.</title>
        <authorList>
            <person name="Nouioui I."/>
        </authorList>
    </citation>
    <scope>NUCLEOTIDE SEQUENCE [LARGE SCALE GENOMIC DNA]</scope>
    <source>
        <strain evidence="3">DSM 42041</strain>
    </source>
</reference>
<dbReference type="RefSeq" id="WP_311672529.1">
    <property type="nucleotide sequence ID" value="NZ_JAVREQ010000005.1"/>
</dbReference>
<protein>
    <submittedName>
        <fullName evidence="2">Methyltransferase domain-containing protein</fullName>
    </submittedName>
</protein>
<keyword evidence="3" id="KW-1185">Reference proteome</keyword>
<dbReference type="GO" id="GO:0008168">
    <property type="term" value="F:methyltransferase activity"/>
    <property type="evidence" value="ECO:0007669"/>
    <property type="project" value="UniProtKB-KW"/>
</dbReference>
<evidence type="ECO:0000259" key="1">
    <source>
        <dbReference type="Pfam" id="PF13649"/>
    </source>
</evidence>
<name>A0ABU2NNV8_9ACTN</name>
<evidence type="ECO:0000313" key="2">
    <source>
        <dbReference type="EMBL" id="MDT0378659.1"/>
    </source>
</evidence>
<dbReference type="EMBL" id="JAVREQ010000005">
    <property type="protein sequence ID" value="MDT0378659.1"/>
    <property type="molecule type" value="Genomic_DNA"/>
</dbReference>
<keyword evidence="2" id="KW-0808">Transferase</keyword>
<dbReference type="CDD" id="cd02440">
    <property type="entry name" value="AdoMet_MTases"/>
    <property type="match status" value="1"/>
</dbReference>
<dbReference type="PANTHER" id="PTHR43591:SF24">
    <property type="entry name" value="2-METHOXY-6-POLYPRENYL-1,4-BENZOQUINOL METHYLASE, MITOCHONDRIAL"/>
    <property type="match status" value="1"/>
</dbReference>
<accession>A0ABU2NNV8</accession>
<dbReference type="Proteomes" id="UP001183414">
    <property type="component" value="Unassembled WGS sequence"/>
</dbReference>
<keyword evidence="2" id="KW-0489">Methyltransferase</keyword>